<comment type="similarity">
    <text evidence="4">Belongs to the RFX family.</text>
</comment>
<dbReference type="Ensembl" id="ENSCVAT00000003303.1">
    <property type="protein sequence ID" value="ENSCVAP00000007436.1"/>
    <property type="gene ID" value="ENSCVAG00000009150.1"/>
</dbReference>
<dbReference type="GO" id="GO:0005634">
    <property type="term" value="C:nucleus"/>
    <property type="evidence" value="ECO:0007669"/>
    <property type="project" value="UniProtKB-SubCell"/>
</dbReference>
<gene>
    <name evidence="6" type="primary">RFX7</name>
</gene>
<dbReference type="GO" id="GO:0000981">
    <property type="term" value="F:DNA-binding transcription factor activity, RNA polymerase II-specific"/>
    <property type="evidence" value="ECO:0007669"/>
    <property type="project" value="TreeGrafter"/>
</dbReference>
<reference evidence="6" key="1">
    <citation type="submission" date="2025-08" db="UniProtKB">
        <authorList>
            <consortium name="Ensembl"/>
        </authorList>
    </citation>
    <scope>IDENTIFICATION</scope>
</reference>
<sequence length="268" mass="30193">MADEDPQQPDPGVGSLPGLLPGLQGAEASALQLRIKNSICKSVQSKVENILQDVEKFSDIEKLYLYLKLPTGPSISPEKIDQSALSSSRTQQMHAFSWIRDHLEEYPETSLPKQEVYDEYKSFCDNLNYHPLSAADFGKMMKNVFPNMKARRLGMRGKSKYPLLEWTVLYHGLRKRPFVHMPSLPTMDVHKSCDTLDSPCHVSGIKEEVRFAACDLVCEWAQKVLKRQFDTVEDLARFLIDSHYISNKSLAALTLMTGAAADKQGKVT</sequence>
<keyword evidence="2" id="KW-0238">DNA-binding</keyword>
<dbReference type="GO" id="GO:0000978">
    <property type="term" value="F:RNA polymerase II cis-regulatory region sequence-specific DNA binding"/>
    <property type="evidence" value="ECO:0007669"/>
    <property type="project" value="TreeGrafter"/>
</dbReference>
<dbReference type="PANTHER" id="PTHR12619">
    <property type="entry name" value="RFX TRANSCRIPTION FACTOR FAMILY"/>
    <property type="match status" value="1"/>
</dbReference>
<evidence type="ECO:0000256" key="1">
    <source>
        <dbReference type="ARBA" id="ARBA00004123"/>
    </source>
</evidence>
<dbReference type="PANTHER" id="PTHR12619:SF2">
    <property type="entry name" value="DNA-BINDING PROTEIN RFX7"/>
    <property type="match status" value="1"/>
</dbReference>
<dbReference type="FunFam" id="1.10.10.10:FF:000128">
    <property type="entry name" value="DNA-binding protein RFX5 isoform X1"/>
    <property type="match status" value="1"/>
</dbReference>
<organism evidence="6 7">
    <name type="scientific">Cyprinodon variegatus</name>
    <name type="common">Sheepshead minnow</name>
    <dbReference type="NCBI Taxonomy" id="28743"/>
    <lineage>
        <taxon>Eukaryota</taxon>
        <taxon>Metazoa</taxon>
        <taxon>Chordata</taxon>
        <taxon>Craniata</taxon>
        <taxon>Vertebrata</taxon>
        <taxon>Euteleostomi</taxon>
        <taxon>Actinopterygii</taxon>
        <taxon>Neopterygii</taxon>
        <taxon>Teleostei</taxon>
        <taxon>Neoteleostei</taxon>
        <taxon>Acanthomorphata</taxon>
        <taxon>Ovalentaria</taxon>
        <taxon>Atherinomorphae</taxon>
        <taxon>Cyprinodontiformes</taxon>
        <taxon>Cyprinodontidae</taxon>
        <taxon>Cyprinodon</taxon>
    </lineage>
</organism>
<dbReference type="InterPro" id="IPR036390">
    <property type="entry name" value="WH_DNA-bd_sf"/>
</dbReference>
<keyword evidence="3" id="KW-0539">Nucleus</keyword>
<dbReference type="Gene3D" id="6.10.140.1290">
    <property type="match status" value="1"/>
</dbReference>
<evidence type="ECO:0000313" key="7">
    <source>
        <dbReference type="Proteomes" id="UP000265020"/>
    </source>
</evidence>
<evidence type="ECO:0000256" key="2">
    <source>
        <dbReference type="ARBA" id="ARBA00023125"/>
    </source>
</evidence>
<keyword evidence="7" id="KW-1185">Reference proteome</keyword>
<name>A0A3Q2CPH1_CYPVA</name>
<proteinExistence type="inferred from homology"/>
<dbReference type="Gene3D" id="1.10.10.10">
    <property type="entry name" value="Winged helix-like DNA-binding domain superfamily/Winged helix DNA-binding domain"/>
    <property type="match status" value="1"/>
</dbReference>
<dbReference type="Proteomes" id="UP000265020">
    <property type="component" value="Unassembled WGS sequence"/>
</dbReference>
<dbReference type="GeneTree" id="ENSGT01050000244970"/>
<dbReference type="InterPro" id="IPR039779">
    <property type="entry name" value="RFX-like"/>
</dbReference>
<feature type="domain" description="RFX-type winged-helix" evidence="5">
    <location>
        <begin position="95"/>
        <end position="177"/>
    </location>
</feature>
<dbReference type="PROSITE" id="PS51526">
    <property type="entry name" value="RFX_DBD"/>
    <property type="match status" value="1"/>
</dbReference>
<reference evidence="6" key="2">
    <citation type="submission" date="2025-09" db="UniProtKB">
        <authorList>
            <consortium name="Ensembl"/>
        </authorList>
    </citation>
    <scope>IDENTIFICATION</scope>
</reference>
<evidence type="ECO:0000256" key="4">
    <source>
        <dbReference type="ARBA" id="ARBA00061114"/>
    </source>
</evidence>
<evidence type="ECO:0000313" key="6">
    <source>
        <dbReference type="Ensembl" id="ENSCVAP00000007436.1"/>
    </source>
</evidence>
<dbReference type="SUPFAM" id="SSF46785">
    <property type="entry name" value="Winged helix' DNA-binding domain"/>
    <property type="match status" value="1"/>
</dbReference>
<dbReference type="Pfam" id="PF02257">
    <property type="entry name" value="RFX_DNA_binding"/>
    <property type="match status" value="1"/>
</dbReference>
<dbReference type="InterPro" id="IPR003150">
    <property type="entry name" value="DNA-bd_RFX"/>
</dbReference>
<evidence type="ECO:0000256" key="3">
    <source>
        <dbReference type="ARBA" id="ARBA00023242"/>
    </source>
</evidence>
<dbReference type="AlphaFoldDB" id="A0A3Q2CPH1"/>
<comment type="subcellular location">
    <subcellularLocation>
        <location evidence="1">Nucleus</location>
    </subcellularLocation>
</comment>
<accession>A0A3Q2CPH1</accession>
<protein>
    <submittedName>
        <fullName evidence="6">Regulatory factor X7a</fullName>
    </submittedName>
</protein>
<dbReference type="InterPro" id="IPR036388">
    <property type="entry name" value="WH-like_DNA-bd_sf"/>
</dbReference>
<dbReference type="Pfam" id="PF18326">
    <property type="entry name" value="RFX5_N"/>
    <property type="match status" value="1"/>
</dbReference>
<evidence type="ECO:0000259" key="5">
    <source>
        <dbReference type="PROSITE" id="PS51526"/>
    </source>
</evidence>